<name>A0ABR2K838_9EUKA</name>
<dbReference type="EMBL" id="JAPFFF010000006">
    <property type="protein sequence ID" value="KAK8887082.1"/>
    <property type="molecule type" value="Genomic_DNA"/>
</dbReference>
<organism evidence="1 2">
    <name type="scientific">Tritrichomonas musculus</name>
    <dbReference type="NCBI Taxonomy" id="1915356"/>
    <lineage>
        <taxon>Eukaryota</taxon>
        <taxon>Metamonada</taxon>
        <taxon>Parabasalia</taxon>
        <taxon>Tritrichomonadida</taxon>
        <taxon>Tritrichomonadidae</taxon>
        <taxon>Tritrichomonas</taxon>
    </lineage>
</organism>
<evidence type="ECO:0000313" key="2">
    <source>
        <dbReference type="Proteomes" id="UP001470230"/>
    </source>
</evidence>
<accession>A0ABR2K838</accession>
<reference evidence="1 2" key="1">
    <citation type="submission" date="2024-04" db="EMBL/GenBank/DDBJ databases">
        <title>Tritrichomonas musculus Genome.</title>
        <authorList>
            <person name="Alves-Ferreira E."/>
            <person name="Grigg M."/>
            <person name="Lorenzi H."/>
            <person name="Galac M."/>
        </authorList>
    </citation>
    <scope>NUCLEOTIDE SEQUENCE [LARGE SCALE GENOMIC DNA]</scope>
    <source>
        <strain evidence="1 2">EAF2021</strain>
    </source>
</reference>
<gene>
    <name evidence="1" type="ORF">M9Y10_038118</name>
</gene>
<proteinExistence type="predicted"/>
<protein>
    <submittedName>
        <fullName evidence="1">Uncharacterized protein</fullName>
    </submittedName>
</protein>
<comment type="caution">
    <text evidence="1">The sequence shown here is derived from an EMBL/GenBank/DDBJ whole genome shotgun (WGS) entry which is preliminary data.</text>
</comment>
<sequence length="92" mass="10695">MNQKSNIPVLTRNKKGEWTFQLKPLNYAVDDDNKSDNVFKPFFLDDISMTFSKIPVIYVSREKLKAINLRNNESVDMKDPIACPYAPKKKDQ</sequence>
<keyword evidence="2" id="KW-1185">Reference proteome</keyword>
<dbReference type="Proteomes" id="UP001470230">
    <property type="component" value="Unassembled WGS sequence"/>
</dbReference>
<evidence type="ECO:0000313" key="1">
    <source>
        <dbReference type="EMBL" id="KAK8887082.1"/>
    </source>
</evidence>